<gene>
    <name evidence="1" type="ORF">E0L32_002326</name>
</gene>
<evidence type="ECO:0000313" key="1">
    <source>
        <dbReference type="EMBL" id="TPX06830.1"/>
    </source>
</evidence>
<name>A0A507ARM8_9PEZI</name>
<organism evidence="1 2">
    <name type="scientific">Thyridium curvatum</name>
    <dbReference type="NCBI Taxonomy" id="1093900"/>
    <lineage>
        <taxon>Eukaryota</taxon>
        <taxon>Fungi</taxon>
        <taxon>Dikarya</taxon>
        <taxon>Ascomycota</taxon>
        <taxon>Pezizomycotina</taxon>
        <taxon>Sordariomycetes</taxon>
        <taxon>Sordariomycetidae</taxon>
        <taxon>Thyridiales</taxon>
        <taxon>Thyridiaceae</taxon>
        <taxon>Thyridium</taxon>
    </lineage>
</organism>
<comment type="caution">
    <text evidence="1">The sequence shown here is derived from an EMBL/GenBank/DDBJ whole genome shotgun (WGS) entry which is preliminary data.</text>
</comment>
<dbReference type="AlphaFoldDB" id="A0A507ARM8"/>
<keyword evidence="2" id="KW-1185">Reference proteome</keyword>
<evidence type="ECO:0000313" key="2">
    <source>
        <dbReference type="Proteomes" id="UP000319257"/>
    </source>
</evidence>
<dbReference type="GeneID" id="41969773"/>
<dbReference type="RefSeq" id="XP_030988541.1">
    <property type="nucleotide sequence ID" value="XM_031136503.1"/>
</dbReference>
<sequence length="199" mass="21543">MPLPFTHSYPSPAKLANGGEAVFDMRRRSFKEPHQTIAILFPPDVKSAVIISTALWQLPCLQLAVHSPSAFSSALLVWVLPAIMITLSRFSLPVEDWLDEASDWGDLTQLPVKSGGEANAANTHPTSKHGWVTAPQLRVAPPGCAFEGGSSSDNIATALDVLRLKVNRPPLAPCGDSKRISLENVVQSCWPGSNRNRKN</sequence>
<dbReference type="EMBL" id="SKBQ01000009">
    <property type="protein sequence ID" value="TPX06830.1"/>
    <property type="molecule type" value="Genomic_DNA"/>
</dbReference>
<reference evidence="1 2" key="1">
    <citation type="submission" date="2019-06" db="EMBL/GenBank/DDBJ databases">
        <title>Draft genome sequence of the filamentous fungus Phialemoniopsis curvata isolated from diesel fuel.</title>
        <authorList>
            <person name="Varaljay V.A."/>
            <person name="Lyon W.J."/>
            <person name="Crouch A.L."/>
            <person name="Drake C.E."/>
            <person name="Hollomon J.M."/>
            <person name="Nadeau L.J."/>
            <person name="Nunn H.S."/>
            <person name="Stevenson B.S."/>
            <person name="Bojanowski C.L."/>
            <person name="Crookes-Goodson W.J."/>
        </authorList>
    </citation>
    <scope>NUCLEOTIDE SEQUENCE [LARGE SCALE GENOMIC DNA]</scope>
    <source>
        <strain evidence="1 2">D216</strain>
    </source>
</reference>
<dbReference type="Proteomes" id="UP000319257">
    <property type="component" value="Unassembled WGS sequence"/>
</dbReference>
<protein>
    <submittedName>
        <fullName evidence="1">Uncharacterized protein</fullName>
    </submittedName>
</protein>
<accession>A0A507ARM8</accession>
<proteinExistence type="predicted"/>
<dbReference type="InParanoid" id="A0A507ARM8"/>